<dbReference type="GO" id="GO:0070006">
    <property type="term" value="F:metalloaminopeptidase activity"/>
    <property type="evidence" value="ECO:0007669"/>
    <property type="project" value="UniProtKB-UniRule"/>
</dbReference>
<dbReference type="PANTHER" id="PTHR43330:SF7">
    <property type="entry name" value="METHIONINE AMINOPEPTIDASE 1"/>
    <property type="match status" value="1"/>
</dbReference>
<gene>
    <name evidence="12" type="ORF">O181_063272</name>
</gene>
<keyword evidence="2 8" id="KW-0963">Cytoplasm</keyword>
<evidence type="ECO:0000256" key="2">
    <source>
        <dbReference type="ARBA" id="ARBA00022490"/>
    </source>
</evidence>
<name>A0A9Q3I169_9BASI</name>
<comment type="function">
    <text evidence="8 10">Cotranslationally removes the N-terminal methionine from nascent proteins. The N-terminal methionine is often cleaved when the second residue in the primary sequence is small and uncharged (Met-Ala-, Cys, Gly, Pro, Ser, Thr, or Val).</text>
</comment>
<dbReference type="GO" id="GO:0004239">
    <property type="term" value="F:initiator methionyl aminopeptidase activity"/>
    <property type="evidence" value="ECO:0007669"/>
    <property type="project" value="UniProtKB-UniRule"/>
</dbReference>
<comment type="cofactor">
    <cofactor evidence="10">
        <name>Co(2+)</name>
        <dbReference type="ChEBI" id="CHEBI:48828"/>
    </cofactor>
    <cofactor evidence="10">
        <name>Zn(2+)</name>
        <dbReference type="ChEBI" id="CHEBI:29105"/>
    </cofactor>
    <cofactor evidence="10">
        <name>Mn(2+)</name>
        <dbReference type="ChEBI" id="CHEBI:29035"/>
    </cofactor>
    <cofactor evidence="10">
        <name>Fe(2+)</name>
        <dbReference type="ChEBI" id="CHEBI:29033"/>
    </cofactor>
    <text evidence="10">Binds 2 divalent metal cations per subunit. Has a high-affinity and a low affinity metal-binding site. The true nature of the physiological cofactor is under debate. The enzyme is active with cobalt, zinc, manganese or divalent iron ions.</text>
</comment>
<evidence type="ECO:0000256" key="4">
    <source>
        <dbReference type="ARBA" id="ARBA00022723"/>
    </source>
</evidence>
<feature type="binding site" evidence="8">
    <location>
        <position position="399"/>
    </location>
    <ligand>
        <name>Zn(2+)</name>
        <dbReference type="ChEBI" id="CHEBI:29105"/>
        <label>4</label>
        <note>catalytic</note>
    </ligand>
</feature>
<comment type="subunit">
    <text evidence="8">Associates with the 60S ribosomal subunit of the 80S translational complex.</text>
</comment>
<feature type="binding site" evidence="8">
    <location>
        <position position="275"/>
    </location>
    <ligand>
        <name>a protein</name>
        <dbReference type="ChEBI" id="CHEBI:16541"/>
    </ligand>
    <ligandPart>
        <name>N-terminal L-methionine residue</name>
        <dbReference type="ChEBI" id="CHEBI:64731"/>
    </ligandPart>
</feature>
<dbReference type="GO" id="GO:0006508">
    <property type="term" value="P:proteolysis"/>
    <property type="evidence" value="ECO:0007669"/>
    <property type="project" value="UniProtKB-KW"/>
</dbReference>
<keyword evidence="6 8" id="KW-0378">Hydrolase</keyword>
<dbReference type="InterPro" id="IPR002467">
    <property type="entry name" value="Pept_M24A_MAP1"/>
</dbReference>
<dbReference type="InterPro" id="IPR036005">
    <property type="entry name" value="Creatinase/aminopeptidase-like"/>
</dbReference>
<feature type="binding site" evidence="8">
    <location>
        <position position="373"/>
    </location>
    <ligand>
        <name>a protein</name>
        <dbReference type="ChEBI" id="CHEBI:16541"/>
    </ligand>
    <ligandPart>
        <name>N-terminal L-methionine residue</name>
        <dbReference type="ChEBI" id="CHEBI:64731"/>
    </ligandPart>
</feature>
<feature type="binding site" evidence="8">
    <location>
        <position position="430"/>
    </location>
    <ligand>
        <name>Zn(2+)</name>
        <dbReference type="ChEBI" id="CHEBI:29105"/>
        <label>4</label>
        <note>catalytic</note>
    </ligand>
</feature>
<comment type="caution">
    <text evidence="12">The sequence shown here is derived from an EMBL/GenBank/DDBJ whole genome shotgun (WGS) entry which is preliminary data.</text>
</comment>
<dbReference type="PROSITE" id="PS00680">
    <property type="entry name" value="MAP_1"/>
    <property type="match status" value="1"/>
</dbReference>
<evidence type="ECO:0000313" key="12">
    <source>
        <dbReference type="EMBL" id="MBW0523557.1"/>
    </source>
</evidence>
<accession>A0A9Q3I169</accession>
<evidence type="ECO:0000256" key="3">
    <source>
        <dbReference type="ARBA" id="ARBA00022670"/>
    </source>
</evidence>
<proteinExistence type="inferred from homology"/>
<keyword evidence="5 9" id="KW-0863">Zinc-finger</keyword>
<feature type="binding site" evidence="8">
    <location>
        <position position="430"/>
    </location>
    <ligand>
        <name>Zn(2+)</name>
        <dbReference type="ChEBI" id="CHEBI:29105"/>
        <label>3</label>
    </ligand>
</feature>
<comment type="cofactor">
    <cofactor evidence="8">
        <name>Zn(2+)</name>
        <dbReference type="ChEBI" id="CHEBI:29105"/>
    </cofactor>
    <cofactor evidence="8">
        <name>Co(2+)</name>
        <dbReference type="ChEBI" id="CHEBI:48828"/>
    </cofactor>
    <cofactor evidence="8">
        <name>Mn(2+)</name>
        <dbReference type="ChEBI" id="CHEBI:29035"/>
    </cofactor>
    <cofactor evidence="8">
        <name>Fe(2+)</name>
        <dbReference type="ChEBI" id="CHEBI:29033"/>
    </cofactor>
    <text evidence="8">Binds 2 divalent metal cations per subunit. Has a high-affinity and a low affinity metal-binding site. The true nature of the physiological cofactor is under debate. The enzyme is active with zinc, cobalt, manganese or divalent iron ions. Has high activity with zinc; zinc cofactor is transferred into the active site region by the ZNG1 zinc chaperone.</text>
</comment>
<dbReference type="OrthoDB" id="3209743at2759"/>
<dbReference type="Pfam" id="PF00557">
    <property type="entry name" value="Peptidase_M24"/>
    <property type="match status" value="1"/>
</dbReference>
<feature type="binding site" evidence="8">
    <location>
        <position position="303"/>
    </location>
    <ligand>
        <name>Zn(2+)</name>
        <dbReference type="ChEBI" id="CHEBI:29105"/>
        <label>3</label>
    </ligand>
</feature>
<dbReference type="Gene3D" id="3.90.230.10">
    <property type="entry name" value="Creatinase/methionine aminopeptidase superfamily"/>
    <property type="match status" value="1"/>
</dbReference>
<dbReference type="PRINTS" id="PR00599">
    <property type="entry name" value="MAPEPTIDASE"/>
</dbReference>
<evidence type="ECO:0000313" key="13">
    <source>
        <dbReference type="Proteomes" id="UP000765509"/>
    </source>
</evidence>
<dbReference type="Gene3D" id="6.10.140.2220">
    <property type="match status" value="1"/>
</dbReference>
<dbReference type="EMBL" id="AVOT02030382">
    <property type="protein sequence ID" value="MBW0523557.1"/>
    <property type="molecule type" value="Genomic_DNA"/>
</dbReference>
<dbReference type="EC" id="3.4.11.18" evidence="10"/>
<evidence type="ECO:0000256" key="1">
    <source>
        <dbReference type="ARBA" id="ARBA00022438"/>
    </source>
</evidence>
<keyword evidence="3 8" id="KW-0645">Protease</keyword>
<reference evidence="12" key="1">
    <citation type="submission" date="2021-03" db="EMBL/GenBank/DDBJ databases">
        <title>Draft genome sequence of rust myrtle Austropuccinia psidii MF-1, a brazilian biotype.</title>
        <authorList>
            <person name="Quecine M.C."/>
            <person name="Pachon D.M.R."/>
            <person name="Bonatelli M.L."/>
            <person name="Correr F.H."/>
            <person name="Franceschini L.M."/>
            <person name="Leite T.F."/>
            <person name="Margarido G.R.A."/>
            <person name="Almeida C.A."/>
            <person name="Ferrarezi J.A."/>
            <person name="Labate C.A."/>
        </authorList>
    </citation>
    <scope>NUCLEOTIDE SEQUENCE</scope>
    <source>
        <strain evidence="12">MF-1</strain>
    </source>
</reference>
<keyword evidence="1 8" id="KW-0031">Aminopeptidase</keyword>
<dbReference type="InterPro" id="IPR000994">
    <property type="entry name" value="Pept_M24"/>
</dbReference>
<dbReference type="NCBIfam" id="TIGR00500">
    <property type="entry name" value="met_pdase_I"/>
    <property type="match status" value="1"/>
</dbReference>
<dbReference type="SUPFAM" id="SSF55920">
    <property type="entry name" value="Creatinase/aminopeptidase"/>
    <property type="match status" value="1"/>
</dbReference>
<comment type="similarity">
    <text evidence="8 9">Belongs to the peptidase M24A family. Methionine aminopeptidase type 1 subfamily.</text>
</comment>
<dbReference type="Pfam" id="PF15801">
    <property type="entry name" value="zf-C6H2"/>
    <property type="match status" value="1"/>
</dbReference>
<comment type="catalytic activity">
    <reaction evidence="8 10">
        <text>Release of N-terminal amino acids, preferentially methionine, from peptides and arylamides.</text>
        <dbReference type="EC" id="3.4.11.18"/>
    </reaction>
</comment>
<feature type="binding site" evidence="8">
    <location>
        <position position="303"/>
    </location>
    <ligand>
        <name>Zn(2+)</name>
        <dbReference type="ChEBI" id="CHEBI:29105"/>
        <label>4</label>
        <note>catalytic</note>
    </ligand>
</feature>
<evidence type="ECO:0000256" key="10">
    <source>
        <dbReference type="RuleBase" id="RU003653"/>
    </source>
</evidence>
<sequence length="467" mass="51798">MRHGQASAQSVLAYRITQRAEVLIKSILSDLLSFWRVCKFSSAQSLRSSMTQVQPRPCSTPGCAKLAGTLECPKCKQDPALPSRFFCSQICFKEAWPDHKLSCHSNIPPPVVPANYQGPPATYDPFDEHNLSSYSLRSRSRDSSRASKNFRYTGSLRACYPLDPVPRRAVPDHISLPDYVKDVQYGISPSEQAVSGHRLGKPLKPEEIEGMRKASKLGRQVLDFAASHIKPGITTLDLDKIVHDACIERNSYPSPLGYVLFPRSVCTSVNEVICHGIPDARPLQEGDIVNLDISLFHQGFHADLNATYPVGEISSEAKHLIQSTRRCLDRAISICRPGTLFRDIGNTIEPLAKKQGLNVNKRYCGHGINQLFHGPPNIPHYARSKTIGEMKPGMVFTIEPMINQGVSDEEHWPDNWTAVTKDGQLSAQFEETLLITEDGVEVLTAATDWTLPKEFEEVALGIVRGVS</sequence>
<feature type="binding site" evidence="8">
    <location>
        <position position="366"/>
    </location>
    <ligand>
        <name>Zn(2+)</name>
        <dbReference type="ChEBI" id="CHEBI:29105"/>
        <label>4</label>
        <note>catalytic</note>
    </ligand>
</feature>
<dbReference type="PANTHER" id="PTHR43330">
    <property type="entry name" value="METHIONINE AMINOPEPTIDASE"/>
    <property type="match status" value="1"/>
</dbReference>
<evidence type="ECO:0000256" key="9">
    <source>
        <dbReference type="PROSITE-ProRule" id="PRU01357"/>
    </source>
</evidence>
<keyword evidence="7" id="KW-0862">Zinc</keyword>
<dbReference type="Proteomes" id="UP000765509">
    <property type="component" value="Unassembled WGS sequence"/>
</dbReference>
<dbReference type="GO" id="GO:0005829">
    <property type="term" value="C:cytosol"/>
    <property type="evidence" value="ECO:0007669"/>
    <property type="project" value="TreeGrafter"/>
</dbReference>
<comment type="subcellular location">
    <subcellularLocation>
        <location evidence="8">Cytoplasm</location>
    </subcellularLocation>
</comment>
<dbReference type="AlphaFoldDB" id="A0A9Q3I169"/>
<dbReference type="InterPro" id="IPR031615">
    <property type="entry name" value="Zfn-C6H2"/>
</dbReference>
<dbReference type="PROSITE" id="PS52013">
    <property type="entry name" value="ZF_C6H2"/>
    <property type="match status" value="1"/>
</dbReference>
<evidence type="ECO:0000256" key="6">
    <source>
        <dbReference type="ARBA" id="ARBA00022801"/>
    </source>
</evidence>
<organism evidence="12 13">
    <name type="scientific">Austropuccinia psidii MF-1</name>
    <dbReference type="NCBI Taxonomy" id="1389203"/>
    <lineage>
        <taxon>Eukaryota</taxon>
        <taxon>Fungi</taxon>
        <taxon>Dikarya</taxon>
        <taxon>Basidiomycota</taxon>
        <taxon>Pucciniomycotina</taxon>
        <taxon>Pucciniomycetes</taxon>
        <taxon>Pucciniales</taxon>
        <taxon>Sphaerophragmiaceae</taxon>
        <taxon>Austropuccinia</taxon>
    </lineage>
</organism>
<keyword evidence="4 8" id="KW-0479">Metal-binding</keyword>
<dbReference type="HAMAP" id="MF_01974">
    <property type="entry name" value="MetAP_1"/>
    <property type="match status" value="1"/>
</dbReference>
<evidence type="ECO:0000256" key="7">
    <source>
        <dbReference type="ARBA" id="ARBA00022833"/>
    </source>
</evidence>
<feature type="binding site" evidence="8">
    <location>
        <position position="292"/>
    </location>
    <ligand>
        <name>Zn(2+)</name>
        <dbReference type="ChEBI" id="CHEBI:29105"/>
        <label>3</label>
    </ligand>
</feature>
<evidence type="ECO:0000256" key="8">
    <source>
        <dbReference type="HAMAP-Rule" id="MF_03174"/>
    </source>
</evidence>
<keyword evidence="13" id="KW-1185">Reference proteome</keyword>
<dbReference type="CDD" id="cd01086">
    <property type="entry name" value="MetAP1"/>
    <property type="match status" value="1"/>
</dbReference>
<evidence type="ECO:0000259" key="11">
    <source>
        <dbReference type="PROSITE" id="PS52013"/>
    </source>
</evidence>
<protein>
    <recommendedName>
        <fullName evidence="10">Methionine aminopeptidase</fullName>
        <ecNumber evidence="10">3.4.11.18</ecNumber>
    </recommendedName>
</protein>
<feature type="domain" description="C6H2-type" evidence="11">
    <location>
        <begin position="55"/>
        <end position="111"/>
    </location>
</feature>
<dbReference type="InterPro" id="IPR001714">
    <property type="entry name" value="Pept_M24_MAP"/>
</dbReference>
<evidence type="ECO:0000256" key="5">
    <source>
        <dbReference type="ARBA" id="ARBA00022771"/>
    </source>
</evidence>
<dbReference type="GO" id="GO:0008270">
    <property type="term" value="F:zinc ion binding"/>
    <property type="evidence" value="ECO:0007669"/>
    <property type="project" value="UniProtKB-KW"/>
</dbReference>